<dbReference type="AlphaFoldDB" id="A0A381P6I0"/>
<reference evidence="1" key="1">
    <citation type="submission" date="2018-05" db="EMBL/GenBank/DDBJ databases">
        <authorList>
            <person name="Lanie J.A."/>
            <person name="Ng W.-L."/>
            <person name="Kazmierczak K.M."/>
            <person name="Andrzejewski T.M."/>
            <person name="Davidsen T.M."/>
            <person name="Wayne K.J."/>
            <person name="Tettelin H."/>
            <person name="Glass J.I."/>
            <person name="Rusch D."/>
            <person name="Podicherti R."/>
            <person name="Tsui H.-C.T."/>
            <person name="Winkler M.E."/>
        </authorList>
    </citation>
    <scope>NUCLEOTIDE SEQUENCE</scope>
</reference>
<protein>
    <submittedName>
        <fullName evidence="1">Uncharacterized protein</fullName>
    </submittedName>
</protein>
<proteinExistence type="predicted"/>
<dbReference type="EMBL" id="UINC01000876">
    <property type="protein sequence ID" value="SUZ62532.1"/>
    <property type="molecule type" value="Genomic_DNA"/>
</dbReference>
<gene>
    <name evidence="1" type="ORF">METZ01_LOCUS15386</name>
</gene>
<organism evidence="1">
    <name type="scientific">marine metagenome</name>
    <dbReference type="NCBI Taxonomy" id="408172"/>
    <lineage>
        <taxon>unclassified sequences</taxon>
        <taxon>metagenomes</taxon>
        <taxon>ecological metagenomes</taxon>
    </lineage>
</organism>
<sequence length="294" mass="34153">MDFNDYDIMNSDSLAYQLKIDIKNPKIDSIKMLISNGSTVYETLNIINIDSTQIIDGFLPLNNSDSLFQISFSHGNNIIANLYHLIPEKKNIKIGSFFPNQNILENHSFLFNKDFVTNENFIYDEFQKYNFQDKEIIILNDIDNLSNQSVVDLQKFLLNNGFIVVFLNPSFGNNKDLIYSLDYPDIKAVRGSSRNQFFTIENIDFVNKDFLAIDEIFTKSKIYRYVELKDDENLFSKISFSTDDPLLLEKEVLNGKIFFITTKINSNWSNTDFKSVLSDILDRILFQKMISNAF</sequence>
<name>A0A381P6I0_9ZZZZ</name>
<evidence type="ECO:0000313" key="1">
    <source>
        <dbReference type="EMBL" id="SUZ62532.1"/>
    </source>
</evidence>
<accession>A0A381P6I0</accession>